<dbReference type="RefSeq" id="XP_034248335.1">
    <property type="nucleotide sequence ID" value="XM_034392444.1"/>
</dbReference>
<feature type="transmembrane region" description="Helical" evidence="7">
    <location>
        <begin position="405"/>
        <end position="423"/>
    </location>
</feature>
<keyword evidence="5 7" id="KW-1133">Transmembrane helix</keyword>
<feature type="transmembrane region" description="Helical" evidence="7">
    <location>
        <begin position="517"/>
        <end position="536"/>
    </location>
</feature>
<protein>
    <submittedName>
        <fullName evidence="10">Synaptic vesicle glycoprotein 2B-like isoform X1</fullName>
    </submittedName>
</protein>
<feature type="domain" description="Major facilitator superfamily (MFS) profile" evidence="8">
    <location>
        <begin position="61"/>
        <end position="541"/>
    </location>
</feature>
<accession>A0A6P8ZTC8</accession>
<feature type="transmembrane region" description="Helical" evidence="7">
    <location>
        <begin position="187"/>
        <end position="208"/>
    </location>
</feature>
<feature type="transmembrane region" description="Helical" evidence="7">
    <location>
        <begin position="129"/>
        <end position="152"/>
    </location>
</feature>
<dbReference type="InParanoid" id="A0A6P8ZTC8"/>
<dbReference type="InterPro" id="IPR005828">
    <property type="entry name" value="MFS_sugar_transport-like"/>
</dbReference>
<dbReference type="Gene3D" id="1.20.1250.20">
    <property type="entry name" value="MFS general substrate transporter like domains"/>
    <property type="match status" value="1"/>
</dbReference>
<proteinExistence type="inferred from homology"/>
<evidence type="ECO:0000259" key="8">
    <source>
        <dbReference type="PROSITE" id="PS50850"/>
    </source>
</evidence>
<feature type="transmembrane region" description="Helical" evidence="7">
    <location>
        <begin position="489"/>
        <end position="511"/>
    </location>
</feature>
<comment type="similarity">
    <text evidence="2">Belongs to the major facilitator superfamily.</text>
</comment>
<dbReference type="GO" id="GO:0016020">
    <property type="term" value="C:membrane"/>
    <property type="evidence" value="ECO:0007669"/>
    <property type="project" value="UniProtKB-SubCell"/>
</dbReference>
<keyword evidence="3" id="KW-0813">Transport</keyword>
<dbReference type="Pfam" id="PF00083">
    <property type="entry name" value="Sugar_tr"/>
    <property type="match status" value="1"/>
</dbReference>
<feature type="transmembrane region" description="Helical" evidence="7">
    <location>
        <begin position="454"/>
        <end position="477"/>
    </location>
</feature>
<evidence type="ECO:0000256" key="3">
    <source>
        <dbReference type="ARBA" id="ARBA00022448"/>
    </source>
</evidence>
<gene>
    <name evidence="10" type="primary">LOC117649558</name>
</gene>
<sequence>MAGRGGGGDQGGDRAAGAAGAVDLEMAVQSHQDKDKGAAGRRSGVPYEEAIALVGHGRFHFGLLLVCGGCITATICELLGVGYLLPAAQCDLEMTDADKGLLGSMAFIGMLFGSHLWGFLADTTGRRSVVLLTLFVDTAIAVLAALVPVYWMFLVLRFLAGFFVTAPQAVGYAYLGEFHSPATRAKAFVWAAVFPAIGLIFLPGVGWWVLPMTWSLELPWMAAHSWRLYVILCAVPSLVTALGMCALPESPKYLLSQGRADDALAVLRRVYSANTGRPPEEFPVDSLAPPTDHTAGHAAGADPKSIAAVMRSVWNQTAPLFTLEHALSTFLALFIMFGIIAGANGLPTWLPELFNRMAMFESTHEGRSASVCASIEGLLGPAANGSDTAAACEAVVETDVFVNNLYVGVAGVIAPVLSVFLVGPLGKRSLLILSLLLTGACGLGLQFVDSSLGFLILACIVCAVTEMCISLFSSIAVDMFPTHLRAMAVSLSLMFGRLGSIVGNLMFGSLLESACPATFYALGGVLLACGAFSFALPRQGKFQH</sequence>
<dbReference type="PROSITE" id="PS50850">
    <property type="entry name" value="MFS"/>
    <property type="match status" value="1"/>
</dbReference>
<organism evidence="10">
    <name type="scientific">Thrips palmi</name>
    <name type="common">Melon thrips</name>
    <dbReference type="NCBI Taxonomy" id="161013"/>
    <lineage>
        <taxon>Eukaryota</taxon>
        <taxon>Metazoa</taxon>
        <taxon>Ecdysozoa</taxon>
        <taxon>Arthropoda</taxon>
        <taxon>Hexapoda</taxon>
        <taxon>Insecta</taxon>
        <taxon>Pterygota</taxon>
        <taxon>Neoptera</taxon>
        <taxon>Paraneoptera</taxon>
        <taxon>Thysanoptera</taxon>
        <taxon>Terebrantia</taxon>
        <taxon>Thripoidea</taxon>
        <taxon>Thripidae</taxon>
        <taxon>Thrips</taxon>
    </lineage>
</organism>
<dbReference type="PANTHER" id="PTHR23511:SF35">
    <property type="entry name" value="MAJOR FACILITATOR SUPERFAMILY (MFS) PROFILE DOMAIN-CONTAINING PROTEIN"/>
    <property type="match status" value="1"/>
</dbReference>
<feature type="transmembrane region" description="Helical" evidence="7">
    <location>
        <begin position="61"/>
        <end position="85"/>
    </location>
</feature>
<dbReference type="InterPro" id="IPR011701">
    <property type="entry name" value="MFS"/>
</dbReference>
<feature type="transmembrane region" description="Helical" evidence="7">
    <location>
        <begin position="330"/>
        <end position="350"/>
    </location>
</feature>
<evidence type="ECO:0000256" key="1">
    <source>
        <dbReference type="ARBA" id="ARBA00004141"/>
    </source>
</evidence>
<dbReference type="KEGG" id="tpal:117649558"/>
<dbReference type="Proteomes" id="UP000515158">
    <property type="component" value="Unplaced"/>
</dbReference>
<keyword evidence="6 7" id="KW-0472">Membrane</keyword>
<feature type="transmembrane region" description="Helical" evidence="7">
    <location>
        <begin position="430"/>
        <end position="448"/>
    </location>
</feature>
<dbReference type="AlphaFoldDB" id="A0A6P8ZTC8"/>
<keyword evidence="9" id="KW-1185">Reference proteome</keyword>
<feature type="transmembrane region" description="Helical" evidence="7">
    <location>
        <begin position="100"/>
        <end position="120"/>
    </location>
</feature>
<feature type="transmembrane region" description="Helical" evidence="7">
    <location>
        <begin position="228"/>
        <end position="247"/>
    </location>
</feature>
<evidence type="ECO:0000256" key="5">
    <source>
        <dbReference type="ARBA" id="ARBA00022989"/>
    </source>
</evidence>
<evidence type="ECO:0000256" key="6">
    <source>
        <dbReference type="ARBA" id="ARBA00023136"/>
    </source>
</evidence>
<dbReference type="InterPro" id="IPR036259">
    <property type="entry name" value="MFS_trans_sf"/>
</dbReference>
<feature type="transmembrane region" description="Helical" evidence="7">
    <location>
        <begin position="158"/>
        <end position="175"/>
    </location>
</feature>
<evidence type="ECO:0000313" key="9">
    <source>
        <dbReference type="Proteomes" id="UP000515158"/>
    </source>
</evidence>
<evidence type="ECO:0000313" key="10">
    <source>
        <dbReference type="RefSeq" id="XP_034248335.1"/>
    </source>
</evidence>
<name>A0A6P8ZTC8_THRPL</name>
<dbReference type="OrthoDB" id="3936150at2759"/>
<evidence type="ECO:0000256" key="4">
    <source>
        <dbReference type="ARBA" id="ARBA00022692"/>
    </source>
</evidence>
<comment type="subcellular location">
    <subcellularLocation>
        <location evidence="1">Membrane</location>
        <topology evidence="1">Multi-pass membrane protein</topology>
    </subcellularLocation>
</comment>
<dbReference type="GO" id="GO:0022857">
    <property type="term" value="F:transmembrane transporter activity"/>
    <property type="evidence" value="ECO:0007669"/>
    <property type="project" value="InterPro"/>
</dbReference>
<dbReference type="SUPFAM" id="SSF103473">
    <property type="entry name" value="MFS general substrate transporter"/>
    <property type="match status" value="1"/>
</dbReference>
<dbReference type="Pfam" id="PF07690">
    <property type="entry name" value="MFS_1"/>
    <property type="match status" value="1"/>
</dbReference>
<dbReference type="GeneID" id="117649558"/>
<evidence type="ECO:0000256" key="2">
    <source>
        <dbReference type="ARBA" id="ARBA00008335"/>
    </source>
</evidence>
<dbReference type="InterPro" id="IPR020846">
    <property type="entry name" value="MFS_dom"/>
</dbReference>
<reference evidence="10" key="1">
    <citation type="submission" date="2025-08" db="UniProtKB">
        <authorList>
            <consortium name="RefSeq"/>
        </authorList>
    </citation>
    <scope>IDENTIFICATION</scope>
    <source>
        <tissue evidence="10">Total insect</tissue>
    </source>
</reference>
<keyword evidence="4 7" id="KW-0812">Transmembrane</keyword>
<dbReference type="PANTHER" id="PTHR23511">
    <property type="entry name" value="SYNAPTIC VESICLE GLYCOPROTEIN 2"/>
    <property type="match status" value="1"/>
</dbReference>
<evidence type="ECO:0000256" key="7">
    <source>
        <dbReference type="SAM" id="Phobius"/>
    </source>
</evidence>